<reference evidence="1 2" key="1">
    <citation type="journal article" date="2014" name="Am. J. Bot.">
        <title>Genome assembly and annotation for red clover (Trifolium pratense; Fabaceae).</title>
        <authorList>
            <person name="Istvanek J."/>
            <person name="Jaros M."/>
            <person name="Krenek A."/>
            <person name="Repkova J."/>
        </authorList>
    </citation>
    <scope>NUCLEOTIDE SEQUENCE [LARGE SCALE GENOMIC DNA]</scope>
    <source>
        <strain evidence="2">cv. Tatra</strain>
        <tissue evidence="1">Young leaves</tissue>
    </source>
</reference>
<reference evidence="1 2" key="2">
    <citation type="journal article" date="2017" name="Front. Plant Sci.">
        <title>Gene Classification and Mining of Molecular Markers Useful in Red Clover (Trifolium pratense) Breeding.</title>
        <authorList>
            <person name="Istvanek J."/>
            <person name="Dluhosova J."/>
            <person name="Dluhos P."/>
            <person name="Patkova L."/>
            <person name="Nedelnik J."/>
            <person name="Repkova J."/>
        </authorList>
    </citation>
    <scope>NUCLEOTIDE SEQUENCE [LARGE SCALE GENOMIC DNA]</scope>
    <source>
        <strain evidence="2">cv. Tatra</strain>
        <tissue evidence="1">Young leaves</tissue>
    </source>
</reference>
<proteinExistence type="predicted"/>
<name>A0A2K3MWV3_TRIPR</name>
<accession>A0A2K3MWV3</accession>
<gene>
    <name evidence="1" type="ORF">L195_g018452</name>
</gene>
<evidence type="ECO:0000313" key="2">
    <source>
        <dbReference type="Proteomes" id="UP000236291"/>
    </source>
</evidence>
<dbReference type="AlphaFoldDB" id="A0A2K3MWV3"/>
<dbReference type="Proteomes" id="UP000236291">
    <property type="component" value="Unassembled WGS sequence"/>
</dbReference>
<organism evidence="1 2">
    <name type="scientific">Trifolium pratense</name>
    <name type="common">Red clover</name>
    <dbReference type="NCBI Taxonomy" id="57577"/>
    <lineage>
        <taxon>Eukaryota</taxon>
        <taxon>Viridiplantae</taxon>
        <taxon>Streptophyta</taxon>
        <taxon>Embryophyta</taxon>
        <taxon>Tracheophyta</taxon>
        <taxon>Spermatophyta</taxon>
        <taxon>Magnoliopsida</taxon>
        <taxon>eudicotyledons</taxon>
        <taxon>Gunneridae</taxon>
        <taxon>Pentapetalae</taxon>
        <taxon>rosids</taxon>
        <taxon>fabids</taxon>
        <taxon>Fabales</taxon>
        <taxon>Fabaceae</taxon>
        <taxon>Papilionoideae</taxon>
        <taxon>50 kb inversion clade</taxon>
        <taxon>NPAAA clade</taxon>
        <taxon>Hologalegina</taxon>
        <taxon>IRL clade</taxon>
        <taxon>Trifolieae</taxon>
        <taxon>Trifolium</taxon>
    </lineage>
</organism>
<protein>
    <submittedName>
        <fullName evidence="1">Uncharacterized protein</fullName>
    </submittedName>
</protein>
<evidence type="ECO:0000313" key="1">
    <source>
        <dbReference type="EMBL" id="PNX95262.1"/>
    </source>
</evidence>
<comment type="caution">
    <text evidence="1">The sequence shown here is derived from an EMBL/GenBank/DDBJ whole genome shotgun (WGS) entry which is preliminary data.</text>
</comment>
<dbReference type="EMBL" id="ASHM01013289">
    <property type="protein sequence ID" value="PNX95262.1"/>
    <property type="molecule type" value="Genomic_DNA"/>
</dbReference>
<sequence>MVVGIMVDANHSDVGRYRRPASLTVGQEKPLFGLRVIRAEFGIGEVDFLGCMAALDAEHFLQELGLQQEKTD</sequence>